<dbReference type="InterPro" id="IPR050797">
    <property type="entry name" value="Carb_Metab_Trans_Reg"/>
</dbReference>
<dbReference type="SUPFAM" id="SSF57701">
    <property type="entry name" value="Zn2/Cys6 DNA-binding domain"/>
    <property type="match status" value="1"/>
</dbReference>
<dbReference type="HOGENOM" id="CLU_018104_0_1_1"/>
<name>A0A0D1YDI7_9PEZI</name>
<dbReference type="GO" id="GO:0006351">
    <property type="term" value="P:DNA-templated transcription"/>
    <property type="evidence" value="ECO:0007669"/>
    <property type="project" value="InterPro"/>
</dbReference>
<dbReference type="CDD" id="cd00067">
    <property type="entry name" value="GAL4"/>
    <property type="match status" value="1"/>
</dbReference>
<dbReference type="PANTHER" id="PTHR31668:SF30">
    <property type="entry name" value="ZN(II)2CYS6 TRANSCRIPTION FACTOR (EUROFUNG)"/>
    <property type="match status" value="1"/>
</dbReference>
<dbReference type="PANTHER" id="PTHR31668">
    <property type="entry name" value="GLUCOSE TRANSPORT TRANSCRIPTION REGULATOR RGT1-RELATED-RELATED"/>
    <property type="match status" value="1"/>
</dbReference>
<proteinExistence type="predicted"/>
<dbReference type="SMART" id="SM00066">
    <property type="entry name" value="GAL4"/>
    <property type="match status" value="1"/>
</dbReference>
<organism evidence="4 5">
    <name type="scientific">Verruconis gallopava</name>
    <dbReference type="NCBI Taxonomy" id="253628"/>
    <lineage>
        <taxon>Eukaryota</taxon>
        <taxon>Fungi</taxon>
        <taxon>Dikarya</taxon>
        <taxon>Ascomycota</taxon>
        <taxon>Pezizomycotina</taxon>
        <taxon>Dothideomycetes</taxon>
        <taxon>Pleosporomycetidae</taxon>
        <taxon>Venturiales</taxon>
        <taxon>Sympoventuriaceae</taxon>
        <taxon>Verruconis</taxon>
    </lineage>
</organism>
<dbReference type="AlphaFoldDB" id="A0A0D1YDI7"/>
<dbReference type="InterPro" id="IPR001138">
    <property type="entry name" value="Zn2Cys6_DnaBD"/>
</dbReference>
<protein>
    <recommendedName>
        <fullName evidence="3">Zn(2)-C6 fungal-type domain-containing protein</fullName>
    </recommendedName>
</protein>
<accession>A0A0D1YDI7</accession>
<keyword evidence="1" id="KW-0479">Metal-binding</keyword>
<dbReference type="InterPro" id="IPR007219">
    <property type="entry name" value="XnlR_reg_dom"/>
</dbReference>
<evidence type="ECO:0000256" key="2">
    <source>
        <dbReference type="ARBA" id="ARBA00023242"/>
    </source>
</evidence>
<dbReference type="PROSITE" id="PS00463">
    <property type="entry name" value="ZN2_CY6_FUNGAL_1"/>
    <property type="match status" value="1"/>
</dbReference>
<dbReference type="EMBL" id="KN847597">
    <property type="protein sequence ID" value="KIV98806.1"/>
    <property type="molecule type" value="Genomic_DNA"/>
</dbReference>
<evidence type="ECO:0000256" key="1">
    <source>
        <dbReference type="ARBA" id="ARBA00022723"/>
    </source>
</evidence>
<dbReference type="Pfam" id="PF04082">
    <property type="entry name" value="Fungal_trans"/>
    <property type="match status" value="1"/>
</dbReference>
<evidence type="ECO:0000313" key="5">
    <source>
        <dbReference type="Proteomes" id="UP000053259"/>
    </source>
</evidence>
<dbReference type="GeneID" id="27317429"/>
<sequence length="550" mass="61569">MATPANSRKGKRISRAACDMCRERKVQCFFPDTFIRCSRCERADIPCTFISARKPRGPLSRYVGTAKHTRTASPSIFASLAASQRFTLSQFCSAEVFETIFNDFLTLVYPVVPLVHPPSFQAQVAEHEHFMPQPVFRQCLAIAAVTIASLPRKFNEYARSSAYTSTANMVSHAVRLVQISRIIEEPCYTNKPSLEHLTTSLMLSMASHYTGDANQGWAYACEAMLLTRVMHLGERSGYEAVSLVESELRKRAFWCGYIFQIHDRISSIVPHTGLSYLPRSTDWDFIIPRALHDDELTDHDELADEQSRRLRLSALPPIVGFVALIKVFRCCADLFSFGVPGSINQAYSMASGPFDRQLFPSSPDSGQVAHSPSKGLAAIFQVFQRLSEILNSLPDELKLPSHKENVSQTFSDIPDQFEIMRANIHITSLYLQSTILETFASTNSSANQSLQADVSDEASRVRTKIWRFRESIAQELLQVLESCTPWTLEANGASMIIKVREIASTLLDDEDLIENEADSTREYITKFVEILSNLDFGARRGEGTGSVTGR</sequence>
<dbReference type="PROSITE" id="PS50048">
    <property type="entry name" value="ZN2_CY6_FUNGAL_2"/>
    <property type="match status" value="1"/>
</dbReference>
<evidence type="ECO:0000313" key="4">
    <source>
        <dbReference type="EMBL" id="KIV98806.1"/>
    </source>
</evidence>
<dbReference type="GO" id="GO:0008270">
    <property type="term" value="F:zinc ion binding"/>
    <property type="evidence" value="ECO:0007669"/>
    <property type="project" value="InterPro"/>
</dbReference>
<dbReference type="GO" id="GO:0003677">
    <property type="term" value="F:DNA binding"/>
    <property type="evidence" value="ECO:0007669"/>
    <property type="project" value="InterPro"/>
</dbReference>
<keyword evidence="5" id="KW-1185">Reference proteome</keyword>
<keyword evidence="2" id="KW-0539">Nucleus</keyword>
<dbReference type="InParanoid" id="A0A0D1YDI7"/>
<dbReference type="GO" id="GO:0000981">
    <property type="term" value="F:DNA-binding transcription factor activity, RNA polymerase II-specific"/>
    <property type="evidence" value="ECO:0007669"/>
    <property type="project" value="InterPro"/>
</dbReference>
<dbReference type="STRING" id="253628.A0A0D1YDI7"/>
<dbReference type="VEuPathDB" id="FungiDB:PV09_09456"/>
<evidence type="ECO:0000259" key="3">
    <source>
        <dbReference type="PROSITE" id="PS50048"/>
    </source>
</evidence>
<dbReference type="CDD" id="cd12148">
    <property type="entry name" value="fungal_TF_MHR"/>
    <property type="match status" value="1"/>
</dbReference>
<dbReference type="RefSeq" id="XP_016208676.1">
    <property type="nucleotide sequence ID" value="XM_016363516.1"/>
</dbReference>
<dbReference type="Proteomes" id="UP000053259">
    <property type="component" value="Unassembled WGS sequence"/>
</dbReference>
<feature type="domain" description="Zn(2)-C6 fungal-type" evidence="3">
    <location>
        <begin position="17"/>
        <end position="49"/>
    </location>
</feature>
<reference evidence="4 5" key="1">
    <citation type="submission" date="2015-01" db="EMBL/GenBank/DDBJ databases">
        <title>The Genome Sequence of Ochroconis gallopava CBS43764.</title>
        <authorList>
            <consortium name="The Broad Institute Genomics Platform"/>
            <person name="Cuomo C."/>
            <person name="de Hoog S."/>
            <person name="Gorbushina A."/>
            <person name="Stielow B."/>
            <person name="Teixiera M."/>
            <person name="Abouelleil A."/>
            <person name="Chapman S.B."/>
            <person name="Priest M."/>
            <person name="Young S.K."/>
            <person name="Wortman J."/>
            <person name="Nusbaum C."/>
            <person name="Birren B."/>
        </authorList>
    </citation>
    <scope>NUCLEOTIDE SEQUENCE [LARGE SCALE GENOMIC DNA]</scope>
    <source>
        <strain evidence="4 5">CBS 43764</strain>
    </source>
</reference>
<dbReference type="Gene3D" id="4.10.240.10">
    <property type="entry name" value="Zn(2)-C6 fungal-type DNA-binding domain"/>
    <property type="match status" value="1"/>
</dbReference>
<dbReference type="InterPro" id="IPR036864">
    <property type="entry name" value="Zn2-C6_fun-type_DNA-bd_sf"/>
</dbReference>
<dbReference type="OrthoDB" id="39175at2759"/>
<gene>
    <name evidence="4" type="ORF">PV09_09456</name>
</gene>
<dbReference type="Pfam" id="PF00172">
    <property type="entry name" value="Zn_clus"/>
    <property type="match status" value="1"/>
</dbReference>